<dbReference type="Proteomes" id="UP000281915">
    <property type="component" value="Unassembled WGS sequence"/>
</dbReference>
<gene>
    <name evidence="9" type="ORF">EDM58_15710</name>
</gene>
<dbReference type="EMBL" id="RHHT01000031">
    <property type="protein sequence ID" value="RNB77420.1"/>
    <property type="molecule type" value="Genomic_DNA"/>
</dbReference>
<reference evidence="9 10" key="1">
    <citation type="submission" date="2018-10" db="EMBL/GenBank/DDBJ databases">
        <title>Phylogenomics of Brevibacillus.</title>
        <authorList>
            <person name="Dunlap C."/>
        </authorList>
    </citation>
    <scope>NUCLEOTIDE SEQUENCE [LARGE SCALE GENOMIC DNA]</scope>
    <source>
        <strain evidence="9 10">JCM 15085</strain>
    </source>
</reference>
<feature type="region of interest" description="Disordered" evidence="6">
    <location>
        <begin position="196"/>
        <end position="225"/>
    </location>
</feature>
<keyword evidence="4 7" id="KW-1133">Transmembrane helix</keyword>
<dbReference type="Pfam" id="PF04347">
    <property type="entry name" value="FliO"/>
    <property type="match status" value="1"/>
</dbReference>
<evidence type="ECO:0000256" key="4">
    <source>
        <dbReference type="ARBA" id="ARBA00022989"/>
    </source>
</evidence>
<comment type="subcellular location">
    <subcellularLocation>
        <location evidence="1">Cell membrane</location>
    </subcellularLocation>
</comment>
<keyword evidence="2" id="KW-1003">Cell membrane</keyword>
<feature type="signal peptide" evidence="8">
    <location>
        <begin position="1"/>
        <end position="31"/>
    </location>
</feature>
<evidence type="ECO:0000256" key="6">
    <source>
        <dbReference type="SAM" id="MobiDB-lite"/>
    </source>
</evidence>
<feature type="transmembrane region" description="Helical" evidence="7">
    <location>
        <begin position="72"/>
        <end position="91"/>
    </location>
</feature>
<keyword evidence="9" id="KW-0969">Cilium</keyword>
<feature type="compositionally biased region" description="Basic and acidic residues" evidence="6">
    <location>
        <begin position="202"/>
        <end position="225"/>
    </location>
</feature>
<accession>A0A3M8CNT1</accession>
<dbReference type="InterPro" id="IPR022781">
    <property type="entry name" value="Flagellar_biosynth_FliO"/>
</dbReference>
<protein>
    <submittedName>
        <fullName evidence="9">Flagellar biosynthesis protein FliZ</fullName>
    </submittedName>
</protein>
<dbReference type="RefSeq" id="WP_122914179.1">
    <property type="nucleotide sequence ID" value="NZ_JBNNOX010000007.1"/>
</dbReference>
<evidence type="ECO:0000256" key="5">
    <source>
        <dbReference type="ARBA" id="ARBA00023136"/>
    </source>
</evidence>
<keyword evidence="3 7" id="KW-0812">Transmembrane</keyword>
<keyword evidence="9" id="KW-0282">Flagellum</keyword>
<evidence type="ECO:0000313" key="10">
    <source>
        <dbReference type="Proteomes" id="UP000281915"/>
    </source>
</evidence>
<evidence type="ECO:0000256" key="8">
    <source>
        <dbReference type="SAM" id="SignalP"/>
    </source>
</evidence>
<keyword evidence="5 7" id="KW-0472">Membrane</keyword>
<sequence length="225" mass="24857">MKRIWIIGTRLFWVVCLTMLLVASLPTLAMAEGGTVFDEINNGKSTSSNAPAGEVQQPAAIPGSETGSMLGYLVQVIFSLGFIIVLIYGVLRFLGKKQLGQTQGPIKIISAAPLGNGKTLQVIMIGDRLYIVGVGENVQLLKEIEPGEEADVILADAEIPPLRKTFSWLPFGKKKDVEEEMLFTGHMDGKSFEELLNSQWNDQKKRPVQKKEWGSEEPQDRGDRR</sequence>
<evidence type="ECO:0000256" key="2">
    <source>
        <dbReference type="ARBA" id="ARBA00022475"/>
    </source>
</evidence>
<feature type="chain" id="PRO_5018323939" evidence="8">
    <location>
        <begin position="32"/>
        <end position="225"/>
    </location>
</feature>
<organism evidence="9 10">
    <name type="scientific">Brevibacillus panacihumi</name>
    <dbReference type="NCBI Taxonomy" id="497735"/>
    <lineage>
        <taxon>Bacteria</taxon>
        <taxon>Bacillati</taxon>
        <taxon>Bacillota</taxon>
        <taxon>Bacilli</taxon>
        <taxon>Bacillales</taxon>
        <taxon>Paenibacillaceae</taxon>
        <taxon>Brevibacillus</taxon>
    </lineage>
</organism>
<keyword evidence="9" id="KW-0966">Cell projection</keyword>
<name>A0A3M8CNT1_9BACL</name>
<comment type="caution">
    <text evidence="9">The sequence shown here is derived from an EMBL/GenBank/DDBJ whole genome shotgun (WGS) entry which is preliminary data.</text>
</comment>
<evidence type="ECO:0000256" key="3">
    <source>
        <dbReference type="ARBA" id="ARBA00022692"/>
    </source>
</evidence>
<dbReference type="GO" id="GO:0016020">
    <property type="term" value="C:membrane"/>
    <property type="evidence" value="ECO:0007669"/>
    <property type="project" value="InterPro"/>
</dbReference>
<proteinExistence type="predicted"/>
<evidence type="ECO:0000256" key="7">
    <source>
        <dbReference type="SAM" id="Phobius"/>
    </source>
</evidence>
<evidence type="ECO:0000256" key="1">
    <source>
        <dbReference type="ARBA" id="ARBA00004236"/>
    </source>
</evidence>
<evidence type="ECO:0000313" key="9">
    <source>
        <dbReference type="EMBL" id="RNB77420.1"/>
    </source>
</evidence>
<dbReference type="AlphaFoldDB" id="A0A3M8CNT1"/>
<dbReference type="GO" id="GO:0044781">
    <property type="term" value="P:bacterial-type flagellum organization"/>
    <property type="evidence" value="ECO:0007669"/>
    <property type="project" value="InterPro"/>
</dbReference>
<keyword evidence="8" id="KW-0732">Signal</keyword>